<sequence>MERGRPKNLEALTEEDDEGEEAEEEQQKKEQQTEDTSDESSSESDDEPDVGIKKGEPNKFDILCDGVVNSIALVHTALEELLEMKDELLRHSLPPTMLIKLATISGKLFRSVSDLNNPVNEMVRLVRVYSTPWEEKSAALKKLHEEYEAKQRQLNIAIKRLQLVDAHSKRIAKEKRVMNWEKLFAKMMSNKGHGRRWKFLIETIKQKAKLGLEHVQEYTRALDESTDDEEEDEMPTIQLKSQSGASPDDSSDKQSLSVSLYYD</sequence>
<feature type="compositionally biased region" description="Polar residues" evidence="1">
    <location>
        <begin position="253"/>
        <end position="263"/>
    </location>
</feature>
<organism evidence="2 3">
    <name type="scientific">Sinanodonta woodiana</name>
    <name type="common">Chinese pond mussel</name>
    <name type="synonym">Anodonta woodiana</name>
    <dbReference type="NCBI Taxonomy" id="1069815"/>
    <lineage>
        <taxon>Eukaryota</taxon>
        <taxon>Metazoa</taxon>
        <taxon>Spiralia</taxon>
        <taxon>Lophotrochozoa</taxon>
        <taxon>Mollusca</taxon>
        <taxon>Bivalvia</taxon>
        <taxon>Autobranchia</taxon>
        <taxon>Heteroconchia</taxon>
        <taxon>Palaeoheterodonta</taxon>
        <taxon>Unionida</taxon>
        <taxon>Unionoidea</taxon>
        <taxon>Unionidae</taxon>
        <taxon>Unioninae</taxon>
        <taxon>Sinanodonta</taxon>
    </lineage>
</organism>
<keyword evidence="3" id="KW-1185">Reference proteome</keyword>
<feature type="region of interest" description="Disordered" evidence="1">
    <location>
        <begin position="1"/>
        <end position="54"/>
    </location>
</feature>
<name>A0ABD3X7V5_SINWO</name>
<evidence type="ECO:0000313" key="2">
    <source>
        <dbReference type="EMBL" id="KAL3882329.1"/>
    </source>
</evidence>
<gene>
    <name evidence="2" type="ORF">ACJMK2_028683</name>
</gene>
<feature type="region of interest" description="Disordered" evidence="1">
    <location>
        <begin position="222"/>
        <end position="263"/>
    </location>
</feature>
<protein>
    <submittedName>
        <fullName evidence="2">Uncharacterized protein</fullName>
    </submittedName>
</protein>
<comment type="caution">
    <text evidence="2">The sequence shown here is derived from an EMBL/GenBank/DDBJ whole genome shotgun (WGS) entry which is preliminary data.</text>
</comment>
<feature type="compositionally biased region" description="Acidic residues" evidence="1">
    <location>
        <begin position="224"/>
        <end position="234"/>
    </location>
</feature>
<dbReference type="EMBL" id="JBJQND010000003">
    <property type="protein sequence ID" value="KAL3882329.1"/>
    <property type="molecule type" value="Genomic_DNA"/>
</dbReference>
<evidence type="ECO:0000256" key="1">
    <source>
        <dbReference type="SAM" id="MobiDB-lite"/>
    </source>
</evidence>
<evidence type="ECO:0000313" key="3">
    <source>
        <dbReference type="Proteomes" id="UP001634394"/>
    </source>
</evidence>
<reference evidence="2 3" key="1">
    <citation type="submission" date="2024-11" db="EMBL/GenBank/DDBJ databases">
        <title>Chromosome-level genome assembly of the freshwater bivalve Anodonta woodiana.</title>
        <authorList>
            <person name="Chen X."/>
        </authorList>
    </citation>
    <scope>NUCLEOTIDE SEQUENCE [LARGE SCALE GENOMIC DNA]</scope>
    <source>
        <strain evidence="2">MN2024</strain>
        <tissue evidence="2">Gills</tissue>
    </source>
</reference>
<dbReference type="AlphaFoldDB" id="A0ABD3X7V5"/>
<proteinExistence type="predicted"/>
<accession>A0ABD3X7V5</accession>
<feature type="compositionally biased region" description="Acidic residues" evidence="1">
    <location>
        <begin position="12"/>
        <end position="24"/>
    </location>
</feature>
<feature type="compositionally biased region" description="Acidic residues" evidence="1">
    <location>
        <begin position="33"/>
        <end position="49"/>
    </location>
</feature>
<dbReference type="Proteomes" id="UP001634394">
    <property type="component" value="Unassembled WGS sequence"/>
</dbReference>